<name>A0A6F9DNC5_9ASCI</name>
<feature type="compositionally biased region" description="Basic and acidic residues" evidence="1">
    <location>
        <begin position="118"/>
        <end position="131"/>
    </location>
</feature>
<dbReference type="InterPro" id="IPR001849">
    <property type="entry name" value="PH_domain"/>
</dbReference>
<reference evidence="3" key="1">
    <citation type="submission" date="2020-04" db="EMBL/GenBank/DDBJ databases">
        <authorList>
            <person name="Neveu A P."/>
        </authorList>
    </citation>
    <scope>NUCLEOTIDE SEQUENCE</scope>
    <source>
        <tissue evidence="3">Whole embryo</tissue>
    </source>
</reference>
<sequence>MPQRDAENRECGYLEIDETDKRKKFQRRYVVLNKSKGLLEWYLTSPEHSNGEVTPCGMIKLGYITKVDIDTRLKLEYCFVINTPFRPYYMQASNQSELEEWVEILNDAGKIVVPPDALRPKPPPDAEKTDETPDNSPNAAESEGNNKNFTYRTEIVGNVVVKKKIKSDGHVMKKPDVPLSPTFVHGPESAVASDDFGANPFVDSKLDSQDILKTGWAVKQGHVRKNWKRRYFVLRSDSLSYYKSDHDKEAIRTIPINEVLAAKEETGDSSKQRDNLLLVATTDKIYYMQTDTPEEMDSWIKAFSNAVKVNRIESQKKKIPDKKQRKLEERLQTKRPSARKPRLSTPHSQSTSNLMPVVPVLHHMSAQVHEDGAYGFGSRCDSSLDVNDADKLENGEYLLRKRTSAQSICSSQDSTAHESNDSLHRSDVPTTAEVRREGRSVHKRSESVVTILPTHITGSMYSSIQQGKQLQGALLYNDEDILPRPESMHVPSTFNLFTEAHSSSSDRHKRPVSKTSSNASNKSYSTVANNLDPTVDHRSAIKPSNIKKKKNTGVMFVLNTMLSRKGDKMEKADKKNKYRIT</sequence>
<feature type="compositionally biased region" description="Polar residues" evidence="1">
    <location>
        <begin position="513"/>
        <end position="532"/>
    </location>
</feature>
<gene>
    <name evidence="3" type="primary">Plekha1</name>
</gene>
<evidence type="ECO:0000256" key="1">
    <source>
        <dbReference type="SAM" id="MobiDB-lite"/>
    </source>
</evidence>
<accession>A0A6F9DNC5</accession>
<feature type="domain" description="PH" evidence="2">
    <location>
        <begin position="7"/>
        <end position="110"/>
    </location>
</feature>
<feature type="region of interest" description="Disordered" evidence="1">
    <location>
        <begin position="499"/>
        <end position="538"/>
    </location>
</feature>
<dbReference type="FunFam" id="2.30.29.30:FF:000286">
    <property type="entry name" value="PH-protein kinase domain containing protein"/>
    <property type="match status" value="1"/>
</dbReference>
<feature type="domain" description="PH" evidence="2">
    <location>
        <begin position="210"/>
        <end position="308"/>
    </location>
</feature>
<feature type="region of interest" description="Disordered" evidence="1">
    <location>
        <begin position="113"/>
        <end position="147"/>
    </location>
</feature>
<evidence type="ECO:0000313" key="3">
    <source>
        <dbReference type="EMBL" id="CAB3264937.1"/>
    </source>
</evidence>
<dbReference type="PANTHER" id="PTHR14336">
    <property type="entry name" value="TANDEM PH DOMAIN CONTAINING PROTEIN"/>
    <property type="match status" value="1"/>
</dbReference>
<feature type="compositionally biased region" description="Basic and acidic residues" evidence="1">
    <location>
        <begin position="415"/>
        <end position="441"/>
    </location>
</feature>
<feature type="region of interest" description="Disordered" evidence="1">
    <location>
        <begin position="411"/>
        <end position="441"/>
    </location>
</feature>
<protein>
    <submittedName>
        <fullName evidence="3">Pleckstrin homology domain-containing family A member 1</fullName>
    </submittedName>
</protein>
<dbReference type="Pfam" id="PF00169">
    <property type="entry name" value="PH"/>
    <property type="match status" value="2"/>
</dbReference>
<dbReference type="SUPFAM" id="SSF50729">
    <property type="entry name" value="PH domain-like"/>
    <property type="match status" value="2"/>
</dbReference>
<feature type="region of interest" description="Disordered" evidence="1">
    <location>
        <begin position="314"/>
        <end position="353"/>
    </location>
</feature>
<feature type="compositionally biased region" description="Basic and acidic residues" evidence="1">
    <location>
        <begin position="314"/>
        <end position="332"/>
    </location>
</feature>
<dbReference type="PANTHER" id="PTHR14336:SF8">
    <property type="entry name" value="PROTEIN OPY1"/>
    <property type="match status" value="1"/>
</dbReference>
<dbReference type="InterPro" id="IPR051707">
    <property type="entry name" value="PI-Interact_SigTrans_Reg"/>
</dbReference>
<evidence type="ECO:0000259" key="2">
    <source>
        <dbReference type="PROSITE" id="PS50003"/>
    </source>
</evidence>
<dbReference type="Gene3D" id="2.30.29.30">
    <property type="entry name" value="Pleckstrin-homology domain (PH domain)/Phosphotyrosine-binding domain (PTB)"/>
    <property type="match status" value="2"/>
</dbReference>
<feature type="compositionally biased region" description="Polar residues" evidence="1">
    <location>
        <begin position="134"/>
        <end position="147"/>
    </location>
</feature>
<dbReference type="AlphaFoldDB" id="A0A6F9DNC5"/>
<proteinExistence type="evidence at transcript level"/>
<dbReference type="PROSITE" id="PS50003">
    <property type="entry name" value="PH_DOMAIN"/>
    <property type="match status" value="2"/>
</dbReference>
<dbReference type="EMBL" id="LR789075">
    <property type="protein sequence ID" value="CAB3264937.1"/>
    <property type="molecule type" value="mRNA"/>
</dbReference>
<dbReference type="SMART" id="SM00233">
    <property type="entry name" value="PH"/>
    <property type="match status" value="2"/>
</dbReference>
<dbReference type="InterPro" id="IPR011993">
    <property type="entry name" value="PH-like_dom_sf"/>
</dbReference>
<organism evidence="3">
    <name type="scientific">Phallusia mammillata</name>
    <dbReference type="NCBI Taxonomy" id="59560"/>
    <lineage>
        <taxon>Eukaryota</taxon>
        <taxon>Metazoa</taxon>
        <taxon>Chordata</taxon>
        <taxon>Tunicata</taxon>
        <taxon>Ascidiacea</taxon>
        <taxon>Phlebobranchia</taxon>
        <taxon>Ascidiidae</taxon>
        <taxon>Phallusia</taxon>
    </lineage>
</organism>